<dbReference type="Proteomes" id="UP001597461">
    <property type="component" value="Unassembled WGS sequence"/>
</dbReference>
<dbReference type="Gene3D" id="2.30.22.10">
    <property type="entry name" value="Head domain of nucleotide exchange factor GrpE"/>
    <property type="match status" value="1"/>
</dbReference>
<evidence type="ECO:0000256" key="1">
    <source>
        <dbReference type="ARBA" id="ARBA00009054"/>
    </source>
</evidence>
<sequence>MFNKKKNNDKEENIMNTENTSENTAENAENTDASANETEQAPELSAEEKLQAEVQQLNDKYLRLYAEFDNYKRRTQKERVELLQTAGKDVIVSLLPVLDDFDRALKAMETAADVAPVKEGILLVSHKLKNTLAQKGLKDVESINQPFNTDFHEAITNIPAPTEELKGKVIDEVEKGYTLNDNVIRFAKVVVGA</sequence>
<dbReference type="Pfam" id="PF01025">
    <property type="entry name" value="GrpE"/>
    <property type="match status" value="1"/>
</dbReference>
<comment type="subunit">
    <text evidence="3">Homodimer.</text>
</comment>
<dbReference type="RefSeq" id="WP_379073987.1">
    <property type="nucleotide sequence ID" value="NZ_JBHULL010000003.1"/>
</dbReference>
<dbReference type="PRINTS" id="PR00773">
    <property type="entry name" value="GRPEPROTEIN"/>
</dbReference>
<keyword evidence="3" id="KW-0346">Stress response</keyword>
<dbReference type="PANTHER" id="PTHR21237">
    <property type="entry name" value="GRPE PROTEIN"/>
    <property type="match status" value="1"/>
</dbReference>
<comment type="function">
    <text evidence="3">Participates actively in the response to hyperosmotic and heat shock by preventing the aggregation of stress-denatured proteins, in association with DnaK and GrpE. It is the nucleotide exchange factor for DnaK and may function as a thermosensor. Unfolded proteins bind initially to DnaJ; upon interaction with the DnaJ-bound protein, DnaK hydrolyzes its bound ATP, resulting in the formation of a stable complex. GrpE releases ADP from DnaK; ATP binding to DnaK triggers the release of the substrate protein, thus completing the reaction cycle. Several rounds of ATP-dependent interactions between DnaJ, DnaK and GrpE are required for fully efficient folding.</text>
</comment>
<dbReference type="InterPro" id="IPR000740">
    <property type="entry name" value="GrpE"/>
</dbReference>
<feature type="region of interest" description="Disordered" evidence="5">
    <location>
        <begin position="1"/>
        <end position="48"/>
    </location>
</feature>
<evidence type="ECO:0000313" key="7">
    <source>
        <dbReference type="Proteomes" id="UP001597461"/>
    </source>
</evidence>
<feature type="compositionally biased region" description="Basic and acidic residues" evidence="5">
    <location>
        <begin position="1"/>
        <end position="13"/>
    </location>
</feature>
<accession>A0ABW5MEG1</accession>
<gene>
    <name evidence="3" type="primary">grpE</name>
    <name evidence="6" type="ORF">ACFSR6_01405</name>
</gene>
<keyword evidence="7" id="KW-1185">Reference proteome</keyword>
<feature type="compositionally biased region" description="Low complexity" evidence="5">
    <location>
        <begin position="16"/>
        <end position="39"/>
    </location>
</feature>
<keyword evidence="3" id="KW-0963">Cytoplasm</keyword>
<dbReference type="EMBL" id="JBHULL010000003">
    <property type="protein sequence ID" value="MFD2581128.1"/>
    <property type="molecule type" value="Genomic_DNA"/>
</dbReference>
<dbReference type="SUPFAM" id="SSF58014">
    <property type="entry name" value="Coiled-coil domain of nucleotide exchange factor GrpE"/>
    <property type="match status" value="1"/>
</dbReference>
<evidence type="ECO:0000256" key="4">
    <source>
        <dbReference type="RuleBase" id="RU004478"/>
    </source>
</evidence>
<comment type="caution">
    <text evidence="6">The sequence shown here is derived from an EMBL/GenBank/DDBJ whole genome shotgun (WGS) entry which is preliminary data.</text>
</comment>
<reference evidence="7" key="1">
    <citation type="journal article" date="2019" name="Int. J. Syst. Evol. Microbiol.">
        <title>The Global Catalogue of Microorganisms (GCM) 10K type strain sequencing project: providing services to taxonomists for standard genome sequencing and annotation.</title>
        <authorList>
            <consortium name="The Broad Institute Genomics Platform"/>
            <consortium name="The Broad Institute Genome Sequencing Center for Infectious Disease"/>
            <person name="Wu L."/>
            <person name="Ma J."/>
        </authorList>
    </citation>
    <scope>NUCLEOTIDE SEQUENCE [LARGE SCALE GENOMIC DNA]</scope>
    <source>
        <strain evidence="7">KCTC 42866</strain>
    </source>
</reference>
<evidence type="ECO:0000256" key="5">
    <source>
        <dbReference type="SAM" id="MobiDB-lite"/>
    </source>
</evidence>
<dbReference type="Gene3D" id="3.90.20.20">
    <property type="match status" value="1"/>
</dbReference>
<protein>
    <recommendedName>
        <fullName evidence="3">Protein GrpE</fullName>
    </recommendedName>
    <alternativeName>
        <fullName evidence="3">HSP-70 cofactor</fullName>
    </alternativeName>
</protein>
<comment type="subcellular location">
    <subcellularLocation>
        <location evidence="3">Cytoplasm</location>
    </subcellularLocation>
</comment>
<dbReference type="PANTHER" id="PTHR21237:SF23">
    <property type="entry name" value="GRPE PROTEIN HOMOLOG, MITOCHONDRIAL"/>
    <property type="match status" value="1"/>
</dbReference>
<name>A0ABW5MEG1_9SPHI</name>
<evidence type="ECO:0000256" key="2">
    <source>
        <dbReference type="ARBA" id="ARBA00023186"/>
    </source>
</evidence>
<comment type="similarity">
    <text evidence="1 3 4">Belongs to the GrpE family.</text>
</comment>
<dbReference type="InterPro" id="IPR013805">
    <property type="entry name" value="GrpE_CC"/>
</dbReference>
<dbReference type="HAMAP" id="MF_01151">
    <property type="entry name" value="GrpE"/>
    <property type="match status" value="1"/>
</dbReference>
<keyword evidence="2 3" id="KW-0143">Chaperone</keyword>
<dbReference type="SUPFAM" id="SSF51064">
    <property type="entry name" value="Head domain of nucleotide exchange factor GrpE"/>
    <property type="match status" value="1"/>
</dbReference>
<dbReference type="CDD" id="cd00446">
    <property type="entry name" value="GrpE"/>
    <property type="match status" value="1"/>
</dbReference>
<dbReference type="InterPro" id="IPR009012">
    <property type="entry name" value="GrpE_head"/>
</dbReference>
<proteinExistence type="inferred from homology"/>
<evidence type="ECO:0000256" key="3">
    <source>
        <dbReference type="HAMAP-Rule" id="MF_01151"/>
    </source>
</evidence>
<evidence type="ECO:0000313" key="6">
    <source>
        <dbReference type="EMBL" id="MFD2581128.1"/>
    </source>
</evidence>
<organism evidence="6 7">
    <name type="scientific">Pedobacter vanadiisoli</name>
    <dbReference type="NCBI Taxonomy" id="1761975"/>
    <lineage>
        <taxon>Bacteria</taxon>
        <taxon>Pseudomonadati</taxon>
        <taxon>Bacteroidota</taxon>
        <taxon>Sphingobacteriia</taxon>
        <taxon>Sphingobacteriales</taxon>
        <taxon>Sphingobacteriaceae</taxon>
        <taxon>Pedobacter</taxon>
    </lineage>
</organism>